<reference evidence="9 10" key="1">
    <citation type="submission" date="2016-02" db="EMBL/GenBank/DDBJ databases">
        <title>Draft genome sequence of Thermodesulfatator sp. S606.</title>
        <authorList>
            <person name="Lai Q."/>
            <person name="Cao J."/>
            <person name="Dupont S."/>
            <person name="Shao Z."/>
            <person name="Jebbar M."/>
            <person name="Alain K."/>
        </authorList>
    </citation>
    <scope>NUCLEOTIDE SEQUENCE [LARGE SCALE GENOMIC DNA]</scope>
    <source>
        <strain evidence="9 10">S606</strain>
    </source>
</reference>
<dbReference type="InterPro" id="IPR035906">
    <property type="entry name" value="MetI-like_sf"/>
</dbReference>
<dbReference type="OrthoDB" id="9778910at2"/>
<keyword evidence="10" id="KW-1185">Reference proteome</keyword>
<evidence type="ECO:0000256" key="2">
    <source>
        <dbReference type="ARBA" id="ARBA00022448"/>
    </source>
</evidence>
<evidence type="ECO:0000259" key="8">
    <source>
        <dbReference type="PROSITE" id="PS50928"/>
    </source>
</evidence>
<comment type="caution">
    <text evidence="9">The sequence shown here is derived from an EMBL/GenBank/DDBJ whole genome shotgun (WGS) entry which is preliminary data.</text>
</comment>
<dbReference type="Gene3D" id="1.10.3720.10">
    <property type="entry name" value="MetI-like"/>
    <property type="match status" value="1"/>
</dbReference>
<sequence length="327" mass="36611">MIRWLFRRLLTLVVTFWGITIISFLVIRLAPGEPISPMADFNPKFTPEMRERLRAQYGLDKPLYVQYLRWVKGLITLDLGRSFAPDRRPVWDKIKERLPVTILINILSMIIIFAVALPLGVASAVKEGSLFDRATTVFVFIGYAMPGFWLALLLMWLFGIKWPILPISGVHSLMGYESMSTFEKILDWARHLVLPVLVSAFGGLAGLSRFMRSSMIEVLRQDFIVTARAKGLPERVVIYKHALRNALLPVITLLGLSVPGLVGGSVIFESIFSIPGVGQLMWQAVMARDYPVIMGSLVIVSVLTLLGNLLADICYALADPRIRLGKT</sequence>
<feature type="domain" description="ABC transmembrane type-1" evidence="8">
    <location>
        <begin position="98"/>
        <end position="311"/>
    </location>
</feature>
<dbReference type="PANTHER" id="PTHR30465:SF0">
    <property type="entry name" value="OLIGOPEPTIDE TRANSPORT SYSTEM PERMEASE PROTEIN APPB"/>
    <property type="match status" value="1"/>
</dbReference>
<feature type="transmembrane region" description="Helical" evidence="7">
    <location>
        <begin position="9"/>
        <end position="30"/>
    </location>
</feature>
<name>A0A177E8M2_9BACT</name>
<dbReference type="CDD" id="cd06261">
    <property type="entry name" value="TM_PBP2"/>
    <property type="match status" value="1"/>
</dbReference>
<dbReference type="EMBL" id="LSFI01000007">
    <property type="protein sequence ID" value="OAG28303.1"/>
    <property type="molecule type" value="Genomic_DNA"/>
</dbReference>
<dbReference type="GO" id="GO:0055085">
    <property type="term" value="P:transmembrane transport"/>
    <property type="evidence" value="ECO:0007669"/>
    <property type="project" value="InterPro"/>
</dbReference>
<accession>A0A177E8M2</accession>
<protein>
    <submittedName>
        <fullName evidence="9">Diguanylate cyclase</fullName>
    </submittedName>
</protein>
<dbReference type="InterPro" id="IPR000515">
    <property type="entry name" value="MetI-like"/>
</dbReference>
<dbReference type="SUPFAM" id="SSF161098">
    <property type="entry name" value="MetI-like"/>
    <property type="match status" value="1"/>
</dbReference>
<evidence type="ECO:0000256" key="3">
    <source>
        <dbReference type="ARBA" id="ARBA00022475"/>
    </source>
</evidence>
<dbReference type="Proteomes" id="UP000076964">
    <property type="component" value="Unassembled WGS sequence"/>
</dbReference>
<proteinExistence type="inferred from homology"/>
<comment type="similarity">
    <text evidence="7">Belongs to the binding-protein-dependent transport system permease family.</text>
</comment>
<comment type="subcellular location">
    <subcellularLocation>
        <location evidence="1 7">Cell membrane</location>
        <topology evidence="1 7">Multi-pass membrane protein</topology>
    </subcellularLocation>
</comment>
<dbReference type="GO" id="GO:0005886">
    <property type="term" value="C:plasma membrane"/>
    <property type="evidence" value="ECO:0007669"/>
    <property type="project" value="UniProtKB-SubCell"/>
</dbReference>
<dbReference type="PROSITE" id="PS50928">
    <property type="entry name" value="ABC_TM1"/>
    <property type="match status" value="1"/>
</dbReference>
<evidence type="ECO:0000256" key="5">
    <source>
        <dbReference type="ARBA" id="ARBA00022989"/>
    </source>
</evidence>
<evidence type="ECO:0000256" key="7">
    <source>
        <dbReference type="RuleBase" id="RU363032"/>
    </source>
</evidence>
<feature type="transmembrane region" description="Helical" evidence="7">
    <location>
        <begin position="102"/>
        <end position="125"/>
    </location>
</feature>
<evidence type="ECO:0000313" key="9">
    <source>
        <dbReference type="EMBL" id="OAG28303.1"/>
    </source>
</evidence>
<dbReference type="Pfam" id="PF00528">
    <property type="entry name" value="BPD_transp_1"/>
    <property type="match status" value="1"/>
</dbReference>
<feature type="transmembrane region" description="Helical" evidence="7">
    <location>
        <begin position="292"/>
        <end position="318"/>
    </location>
</feature>
<feature type="transmembrane region" description="Helical" evidence="7">
    <location>
        <begin position="246"/>
        <end position="272"/>
    </location>
</feature>
<keyword evidence="5 7" id="KW-1133">Transmembrane helix</keyword>
<keyword evidence="3" id="KW-1003">Cell membrane</keyword>
<keyword evidence="6 7" id="KW-0472">Membrane</keyword>
<gene>
    <name evidence="9" type="ORF">TH606_02255</name>
</gene>
<dbReference type="AlphaFoldDB" id="A0A177E8M2"/>
<evidence type="ECO:0000256" key="1">
    <source>
        <dbReference type="ARBA" id="ARBA00004651"/>
    </source>
</evidence>
<feature type="transmembrane region" description="Helical" evidence="7">
    <location>
        <begin position="188"/>
        <end position="207"/>
    </location>
</feature>
<keyword evidence="2 7" id="KW-0813">Transport</keyword>
<feature type="transmembrane region" description="Helical" evidence="7">
    <location>
        <begin position="137"/>
        <end position="158"/>
    </location>
</feature>
<dbReference type="PANTHER" id="PTHR30465">
    <property type="entry name" value="INNER MEMBRANE ABC TRANSPORTER"/>
    <property type="match status" value="1"/>
</dbReference>
<dbReference type="RefSeq" id="WP_068541073.1">
    <property type="nucleotide sequence ID" value="NZ_LSFI01000007.1"/>
</dbReference>
<organism evidence="9 10">
    <name type="scientific">Thermodesulfatator autotrophicus</name>
    <dbReference type="NCBI Taxonomy" id="1795632"/>
    <lineage>
        <taxon>Bacteria</taxon>
        <taxon>Pseudomonadati</taxon>
        <taxon>Thermodesulfobacteriota</taxon>
        <taxon>Thermodesulfobacteria</taxon>
        <taxon>Thermodesulfobacteriales</taxon>
        <taxon>Thermodesulfatatoraceae</taxon>
        <taxon>Thermodesulfatator</taxon>
    </lineage>
</organism>
<evidence type="ECO:0000313" key="10">
    <source>
        <dbReference type="Proteomes" id="UP000076964"/>
    </source>
</evidence>
<evidence type="ECO:0000256" key="4">
    <source>
        <dbReference type="ARBA" id="ARBA00022692"/>
    </source>
</evidence>
<dbReference type="InterPro" id="IPR045621">
    <property type="entry name" value="BPD_transp_1_N"/>
</dbReference>
<dbReference type="Pfam" id="PF19300">
    <property type="entry name" value="BPD_transp_1_N"/>
    <property type="match status" value="1"/>
</dbReference>
<keyword evidence="4 7" id="KW-0812">Transmembrane</keyword>
<evidence type="ECO:0000256" key="6">
    <source>
        <dbReference type="ARBA" id="ARBA00023136"/>
    </source>
</evidence>
<dbReference type="STRING" id="1795632.TH606_02255"/>